<name>A0AAD6SE36_9AGAR</name>
<dbReference type="AlphaFoldDB" id="A0AAD6SE36"/>
<sequence length="194" mass="20927">MLLGQSGTVFVASLDVPSPARLHTHSVAFSGGLSNLTPSSPYATFPLLLSLHCLQASLQNPAPVTMTSHAGSFFSFSRDFTILGGNFVNNNITTINAASPSYSDIRIIPLGDLDLRHEIGLDHQRVVVSVIIGHEVVFNGCTPPGSARIQRLSLCIRVLEWIIAVKKREAIWHPNILQWCGVARAPGIQSITGH</sequence>
<organism evidence="1 2">
    <name type="scientific">Mycena alexandri</name>
    <dbReference type="NCBI Taxonomy" id="1745969"/>
    <lineage>
        <taxon>Eukaryota</taxon>
        <taxon>Fungi</taxon>
        <taxon>Dikarya</taxon>
        <taxon>Basidiomycota</taxon>
        <taxon>Agaricomycotina</taxon>
        <taxon>Agaricomycetes</taxon>
        <taxon>Agaricomycetidae</taxon>
        <taxon>Agaricales</taxon>
        <taxon>Marasmiineae</taxon>
        <taxon>Mycenaceae</taxon>
        <taxon>Mycena</taxon>
    </lineage>
</organism>
<reference evidence="1" key="1">
    <citation type="submission" date="2023-03" db="EMBL/GenBank/DDBJ databases">
        <title>Massive genome expansion in bonnet fungi (Mycena s.s.) driven by repeated elements and novel gene families across ecological guilds.</title>
        <authorList>
            <consortium name="Lawrence Berkeley National Laboratory"/>
            <person name="Harder C.B."/>
            <person name="Miyauchi S."/>
            <person name="Viragh M."/>
            <person name="Kuo A."/>
            <person name="Thoen E."/>
            <person name="Andreopoulos B."/>
            <person name="Lu D."/>
            <person name="Skrede I."/>
            <person name="Drula E."/>
            <person name="Henrissat B."/>
            <person name="Morin E."/>
            <person name="Kohler A."/>
            <person name="Barry K."/>
            <person name="LaButti K."/>
            <person name="Morin E."/>
            <person name="Salamov A."/>
            <person name="Lipzen A."/>
            <person name="Mereny Z."/>
            <person name="Hegedus B."/>
            <person name="Baldrian P."/>
            <person name="Stursova M."/>
            <person name="Weitz H."/>
            <person name="Taylor A."/>
            <person name="Grigoriev I.V."/>
            <person name="Nagy L.G."/>
            <person name="Martin F."/>
            <person name="Kauserud H."/>
        </authorList>
    </citation>
    <scope>NUCLEOTIDE SEQUENCE</scope>
    <source>
        <strain evidence="1">CBHHK200</strain>
    </source>
</reference>
<dbReference type="EMBL" id="JARJCM010000156">
    <property type="protein sequence ID" value="KAJ7025293.1"/>
    <property type="molecule type" value="Genomic_DNA"/>
</dbReference>
<gene>
    <name evidence="1" type="ORF">C8F04DRAFT_1400727</name>
</gene>
<comment type="caution">
    <text evidence="1">The sequence shown here is derived from an EMBL/GenBank/DDBJ whole genome shotgun (WGS) entry which is preliminary data.</text>
</comment>
<protein>
    <submittedName>
        <fullName evidence="1">Uncharacterized protein</fullName>
    </submittedName>
</protein>
<keyword evidence="2" id="KW-1185">Reference proteome</keyword>
<proteinExistence type="predicted"/>
<dbReference type="Proteomes" id="UP001218188">
    <property type="component" value="Unassembled WGS sequence"/>
</dbReference>
<evidence type="ECO:0000313" key="1">
    <source>
        <dbReference type="EMBL" id="KAJ7025293.1"/>
    </source>
</evidence>
<accession>A0AAD6SE36</accession>
<evidence type="ECO:0000313" key="2">
    <source>
        <dbReference type="Proteomes" id="UP001218188"/>
    </source>
</evidence>